<protein>
    <submittedName>
        <fullName evidence="2">Uncharacterized protein</fullName>
    </submittedName>
</protein>
<dbReference type="Proteomes" id="UP000663854">
    <property type="component" value="Unassembled WGS sequence"/>
</dbReference>
<dbReference type="EMBL" id="CAJNOL010000509">
    <property type="protein sequence ID" value="CAF1096042.1"/>
    <property type="molecule type" value="Genomic_DNA"/>
</dbReference>
<evidence type="ECO:0000313" key="4">
    <source>
        <dbReference type="Proteomes" id="UP000663854"/>
    </source>
</evidence>
<gene>
    <name evidence="3" type="ORF">JXQ802_LOCUS18952</name>
    <name evidence="2" type="ORF">PYM288_LOCUS7882</name>
</gene>
<proteinExistence type="predicted"/>
<dbReference type="AlphaFoldDB" id="A0A813XNI1"/>
<organism evidence="2 4">
    <name type="scientific">Rotaria sordida</name>
    <dbReference type="NCBI Taxonomy" id="392033"/>
    <lineage>
        <taxon>Eukaryota</taxon>
        <taxon>Metazoa</taxon>
        <taxon>Spiralia</taxon>
        <taxon>Gnathifera</taxon>
        <taxon>Rotifera</taxon>
        <taxon>Eurotatoria</taxon>
        <taxon>Bdelloidea</taxon>
        <taxon>Philodinida</taxon>
        <taxon>Philodinidae</taxon>
        <taxon>Rotaria</taxon>
    </lineage>
</organism>
<evidence type="ECO:0000313" key="3">
    <source>
        <dbReference type="EMBL" id="CAF1096042.1"/>
    </source>
</evidence>
<keyword evidence="1" id="KW-0812">Transmembrane</keyword>
<feature type="transmembrane region" description="Helical" evidence="1">
    <location>
        <begin position="20"/>
        <end position="48"/>
    </location>
</feature>
<reference evidence="2" key="1">
    <citation type="submission" date="2021-02" db="EMBL/GenBank/DDBJ databases">
        <authorList>
            <person name="Nowell W R."/>
        </authorList>
    </citation>
    <scope>NUCLEOTIDE SEQUENCE</scope>
</reference>
<sequence>MLSSPVSVDKGAEKAGIISAPIATICCLGVILLIIAGTIILALIPVYLPRKDIPNLPSTATRYITLRPEQYIPPYGITSYSACSTIARQMAISLGLPAVAINPSSCTFAISSSRRRRSQLMSRFRRQTGNSKLYMVADIVYASCALCRLRTFLSKLIGLRFGATFNYYGTRAVTFTIESIRYTSFGGLSSIPTTTTSTTTTTSSTTT</sequence>
<evidence type="ECO:0000313" key="5">
    <source>
        <dbReference type="Proteomes" id="UP000663870"/>
    </source>
</evidence>
<keyword evidence="1" id="KW-0472">Membrane</keyword>
<keyword evidence="1" id="KW-1133">Transmembrane helix</keyword>
<accession>A0A813XNI1</accession>
<evidence type="ECO:0000256" key="1">
    <source>
        <dbReference type="SAM" id="Phobius"/>
    </source>
</evidence>
<dbReference type="EMBL" id="CAJNOH010000100">
    <property type="protein sequence ID" value="CAF0867771.1"/>
    <property type="molecule type" value="Genomic_DNA"/>
</dbReference>
<comment type="caution">
    <text evidence="2">The sequence shown here is derived from an EMBL/GenBank/DDBJ whole genome shotgun (WGS) entry which is preliminary data.</text>
</comment>
<name>A0A813XNI1_9BILA</name>
<evidence type="ECO:0000313" key="2">
    <source>
        <dbReference type="EMBL" id="CAF0867771.1"/>
    </source>
</evidence>
<dbReference type="Proteomes" id="UP000663870">
    <property type="component" value="Unassembled WGS sequence"/>
</dbReference>
<keyword evidence="5" id="KW-1185">Reference proteome</keyword>